<dbReference type="InterPro" id="IPR006838">
    <property type="entry name" value="ADTRP_AIG1"/>
</dbReference>
<feature type="transmembrane region" description="Helical" evidence="5">
    <location>
        <begin position="156"/>
        <end position="176"/>
    </location>
</feature>
<feature type="transmembrane region" description="Helical" evidence="5">
    <location>
        <begin position="117"/>
        <end position="136"/>
    </location>
</feature>
<evidence type="ECO:0000256" key="5">
    <source>
        <dbReference type="SAM" id="Phobius"/>
    </source>
</evidence>
<evidence type="ECO:0000256" key="1">
    <source>
        <dbReference type="ARBA" id="ARBA00004127"/>
    </source>
</evidence>
<dbReference type="Pfam" id="PF04750">
    <property type="entry name" value="Far-17a_AIG1"/>
    <property type="match status" value="1"/>
</dbReference>
<keyword evidence="3 5" id="KW-1133">Transmembrane helix</keyword>
<dbReference type="OrthoDB" id="1898221at2759"/>
<keyword evidence="7" id="KW-1185">Reference proteome</keyword>
<dbReference type="Proteomes" id="UP000019375">
    <property type="component" value="Unassembled WGS sequence"/>
</dbReference>
<sequence>MDNSLIFNLASLITSSYGLYKCSHIQLPQSLASAGQKQFLTNISLVATVSHNVVTLVLHLAKHLKGRRLQKQYKEKAFARATASADEVHKLKDDPSTASPSNPDEQPCLLTQINRHVTLPLALVLESVVATVYWPLRIFAIHLILQGVKSKSPIPLSVDVSIHLLPILYLLSDYYISGASQRFKIPLAPAWAIVASIGLAYKFYLGFLIDPSQGQKYPYPFLDVPEPYKSVIFVIVTSFGWLFYVGYRAWPPKEVSKERVKLD</sequence>
<evidence type="ECO:0000256" key="2">
    <source>
        <dbReference type="ARBA" id="ARBA00022692"/>
    </source>
</evidence>
<feature type="transmembrane region" description="Helical" evidence="5">
    <location>
        <begin position="42"/>
        <end position="61"/>
    </location>
</feature>
<gene>
    <name evidence="6" type="ORF">BN860_14906g</name>
</gene>
<evidence type="ECO:0000313" key="6">
    <source>
        <dbReference type="EMBL" id="CDF88638.1"/>
    </source>
</evidence>
<accession>A0A8J2T528</accession>
<proteinExistence type="predicted"/>
<protein>
    <submittedName>
        <fullName evidence="6">BN860_14906g1_1</fullName>
    </submittedName>
</protein>
<reference evidence="7" key="1">
    <citation type="journal article" date="2013" name="Genome Announc.">
        <title>Genome sequence of the food spoilage yeast Zygosaccharomyces bailii CLIB 213(T).</title>
        <authorList>
            <person name="Galeote V."/>
            <person name="Bigey F."/>
            <person name="Devillers H."/>
            <person name="Neuveglise C."/>
            <person name="Dequin S."/>
        </authorList>
    </citation>
    <scope>NUCLEOTIDE SEQUENCE [LARGE SCALE GENOMIC DNA]</scope>
    <source>
        <strain evidence="7">CLIB 213 / ATCC 58445 / CBS 680 / CCRC 21525 / NBRC 1098 / NCYC 1416 / NRRL Y-2227</strain>
    </source>
</reference>
<name>A0A8J2T528_ZYGB2</name>
<evidence type="ECO:0000256" key="4">
    <source>
        <dbReference type="ARBA" id="ARBA00023136"/>
    </source>
</evidence>
<comment type="subcellular location">
    <subcellularLocation>
        <location evidence="1">Endomembrane system</location>
        <topology evidence="1">Multi-pass membrane protein</topology>
    </subcellularLocation>
</comment>
<keyword evidence="4 5" id="KW-0472">Membrane</keyword>
<feature type="transmembrane region" description="Helical" evidence="5">
    <location>
        <begin position="188"/>
        <end position="208"/>
    </location>
</feature>
<keyword evidence="2 5" id="KW-0812">Transmembrane</keyword>
<dbReference type="PANTHER" id="PTHR10989">
    <property type="entry name" value="ANDROGEN-INDUCED PROTEIN 1-RELATED"/>
    <property type="match status" value="1"/>
</dbReference>
<evidence type="ECO:0000313" key="7">
    <source>
        <dbReference type="Proteomes" id="UP000019375"/>
    </source>
</evidence>
<organism evidence="6 7">
    <name type="scientific">Zygosaccharomyces bailii (strain CLIB 213 / ATCC 58445 / CBS 680 / BCRC 21525 / NBRC 1098 / NCYC 1416 / NRRL Y-2227)</name>
    <dbReference type="NCBI Taxonomy" id="1333698"/>
    <lineage>
        <taxon>Eukaryota</taxon>
        <taxon>Fungi</taxon>
        <taxon>Dikarya</taxon>
        <taxon>Ascomycota</taxon>
        <taxon>Saccharomycotina</taxon>
        <taxon>Saccharomycetes</taxon>
        <taxon>Saccharomycetales</taxon>
        <taxon>Saccharomycetaceae</taxon>
        <taxon>Zygosaccharomyces</taxon>
    </lineage>
</organism>
<dbReference type="GO" id="GO:0012505">
    <property type="term" value="C:endomembrane system"/>
    <property type="evidence" value="ECO:0007669"/>
    <property type="project" value="UniProtKB-SubCell"/>
</dbReference>
<dbReference type="EMBL" id="HG316455">
    <property type="protein sequence ID" value="CDF88638.1"/>
    <property type="molecule type" value="Genomic_DNA"/>
</dbReference>
<evidence type="ECO:0000256" key="3">
    <source>
        <dbReference type="ARBA" id="ARBA00022989"/>
    </source>
</evidence>
<dbReference type="AlphaFoldDB" id="A0A8J2T528"/>
<dbReference type="PANTHER" id="PTHR10989:SF16">
    <property type="entry name" value="AT02829P-RELATED"/>
    <property type="match status" value="1"/>
</dbReference>
<feature type="transmembrane region" description="Helical" evidence="5">
    <location>
        <begin position="228"/>
        <end position="247"/>
    </location>
</feature>
<dbReference type="GO" id="GO:0016020">
    <property type="term" value="C:membrane"/>
    <property type="evidence" value="ECO:0007669"/>
    <property type="project" value="InterPro"/>
</dbReference>